<dbReference type="GO" id="GO:0008081">
    <property type="term" value="F:phosphoric diester hydrolase activity"/>
    <property type="evidence" value="ECO:0007669"/>
    <property type="project" value="InterPro"/>
</dbReference>
<feature type="transmembrane region" description="Helical" evidence="2">
    <location>
        <begin position="792"/>
        <end position="809"/>
    </location>
</feature>
<feature type="transmembrane region" description="Helical" evidence="2">
    <location>
        <begin position="705"/>
        <end position="731"/>
    </location>
</feature>
<dbReference type="PROSITE" id="PS50007">
    <property type="entry name" value="PIPLC_X_DOMAIN"/>
    <property type="match status" value="1"/>
</dbReference>
<evidence type="ECO:0000313" key="3">
    <source>
        <dbReference type="EMBL" id="EER05118.1"/>
    </source>
</evidence>
<feature type="transmembrane region" description="Helical" evidence="2">
    <location>
        <begin position="392"/>
        <end position="414"/>
    </location>
</feature>
<evidence type="ECO:0000313" key="4">
    <source>
        <dbReference type="Proteomes" id="UP000007800"/>
    </source>
</evidence>
<dbReference type="OMA" id="ITHVAHE"/>
<organism evidence="4">
    <name type="scientific">Perkinsus marinus (strain ATCC 50983 / TXsc)</name>
    <dbReference type="NCBI Taxonomy" id="423536"/>
    <lineage>
        <taxon>Eukaryota</taxon>
        <taxon>Sar</taxon>
        <taxon>Alveolata</taxon>
        <taxon>Perkinsozoa</taxon>
        <taxon>Perkinsea</taxon>
        <taxon>Perkinsida</taxon>
        <taxon>Perkinsidae</taxon>
        <taxon>Perkinsus</taxon>
    </lineage>
</organism>
<feature type="transmembrane region" description="Helical" evidence="2">
    <location>
        <begin position="675"/>
        <end position="699"/>
    </location>
</feature>
<dbReference type="SUPFAM" id="SSF51695">
    <property type="entry name" value="PLC-like phosphodiesterases"/>
    <property type="match status" value="1"/>
</dbReference>
<sequence length="1222" mass="136021">MAAIGSNDGSNTQENEGVSPLAVTVNVDEKEEGSIEPTNTVQRHHKDQHHYVSLCRKEWWHWRTKGQVYWSPSYLTVDKGDYVSFGWYPPAPPGAIFHKEHPLEADDKDRLLVNVISAEKDGSPMDAAVAPIYSGDPRLAGTYTFHFTEPGTAVVTSTNRDLHLRCEIKCLTDQQWRVNRALKIAGGVLAVGAFVVVLVLMIIGIPKLFEPIISCDEAKQWCRVLEDIRDETVSSSLPIMVFSAIMAVAAPAFILFRALFLERPLLASFGRGFHSKWSTLISLILYFLTIAVIVITALSWTYQVRVSRGWNEFLEIMDKFVTEMTSSLDAMVVLLEEILNRQDVLDKLASTGIDMSTISKTLLDVYSTVSETSKQYLDTGTSLMVSIVRIRLGFLFVGVEIALLCVASAIAVMASRRFQRFATVEALLMGGIVFSSLSVVTSMTSYYLLDHTYDNVLAKPVDETGTATSIVGAALAFCSAEDFNLPYEDVVVPLRTMVDNCEGCRIPDWVVPTTTGQVRDLLAIMYENINNLRSELFVGRYGLTAADSSVLDGLAQVLAITVELLECSSLDGYIRASIVSLKQDVIDPLHSLSATDLTLSLIQLVMLVCFVVARYVFDRRRKYWWEVSSGRWFRFRFCYHAHKQLVKDKYGGIPPGGQRWQHPPHNQLTMHQATFMWTLGQALVVFQSAYILLLCNSYLATSLEMIGGVLAVAQLLTAMAGLTSVAWVGVGKGWHGRMWKSSLIPRVVTVAFAAATSITLAATAGIHSGRLADCNNQVERCPMSTMVYHSEGVYYASIMAIVALVTTVLSELSLGPWFTTAALTLKEVDVAERHLGSTDAIASALQLHTKGRIMTGIMALVFPSALFGGIWALARDPLVFDNVSFTALAGALRFQTGREIISSSAIPQPPEGEPGGCNGLVVNCQKTVVQITLPSTHNSFSSLQDRFVLPNHYFNIKQQLEHGIRGLLLDIHPHNSTMEEPLRLCHAMCALGTLVLRDEMEMVAEWLAANPREVIMLVNEFYGETFTALEYSMEPLIPYMYVHPDAQNETMRILGEAVRSPWPTLQEMIDTNKRVVVINQHDCYSNNDNSFDGCPAWDHNFYQFTAENNYAWQTREMLNCTISARSSKFEFISESTLNSSDRTSVQNRLIFVNHFLSIPVPFPLTSLQVNKDDLMREVLDNCTAQWSGHVPSMMAVDYWSIGNITHVAHEYNRDHILPDATR</sequence>
<dbReference type="Gene3D" id="3.20.20.190">
    <property type="entry name" value="Phosphatidylinositol (PI) phosphodiesterase"/>
    <property type="match status" value="1"/>
</dbReference>
<accession>C5LDV4</accession>
<gene>
    <name evidence="3" type="ORF">Pmar_PMAR026552</name>
</gene>
<reference evidence="3 4" key="1">
    <citation type="submission" date="2008-07" db="EMBL/GenBank/DDBJ databases">
        <authorList>
            <person name="El-Sayed N."/>
            <person name="Caler E."/>
            <person name="Inman J."/>
            <person name="Amedeo P."/>
            <person name="Hass B."/>
            <person name="Wortman J."/>
        </authorList>
    </citation>
    <scope>NUCLEOTIDE SEQUENCE [LARGE SCALE GENOMIC DNA]</scope>
    <source>
        <strain evidence="4">ATCC 50983 / TXsc</strain>
    </source>
</reference>
<evidence type="ECO:0008006" key="5">
    <source>
        <dbReference type="Google" id="ProtNLM"/>
    </source>
</evidence>
<dbReference type="CDD" id="cd08588">
    <property type="entry name" value="PI-PLCc_At5g67130_like"/>
    <property type="match status" value="1"/>
</dbReference>
<evidence type="ECO:0000256" key="1">
    <source>
        <dbReference type="SAM" id="MobiDB-lite"/>
    </source>
</evidence>
<dbReference type="AlphaFoldDB" id="C5LDV4"/>
<feature type="transmembrane region" description="Helical" evidence="2">
    <location>
        <begin position="184"/>
        <end position="205"/>
    </location>
</feature>
<dbReference type="GO" id="GO:0006629">
    <property type="term" value="P:lipid metabolic process"/>
    <property type="evidence" value="ECO:0007669"/>
    <property type="project" value="InterPro"/>
</dbReference>
<feature type="transmembrane region" description="Helical" evidence="2">
    <location>
        <begin position="743"/>
        <end position="766"/>
    </location>
</feature>
<dbReference type="Pfam" id="PF26146">
    <property type="entry name" value="PI-PLC_X"/>
    <property type="match status" value="1"/>
</dbReference>
<evidence type="ECO:0000256" key="2">
    <source>
        <dbReference type="SAM" id="Phobius"/>
    </source>
</evidence>
<dbReference type="PANTHER" id="PTHR13593:SF140">
    <property type="entry name" value="PLC-LIKE PHOSPHODIESTERASE"/>
    <property type="match status" value="1"/>
</dbReference>
<feature type="region of interest" description="Disordered" evidence="1">
    <location>
        <begin position="1"/>
        <end position="20"/>
    </location>
</feature>
<dbReference type="PANTHER" id="PTHR13593">
    <property type="match status" value="1"/>
</dbReference>
<protein>
    <recommendedName>
        <fullName evidence="5">Transmembrane protein</fullName>
    </recommendedName>
</protein>
<dbReference type="GeneID" id="9050656"/>
<feature type="transmembrane region" description="Helical" evidence="2">
    <location>
        <begin position="597"/>
        <end position="617"/>
    </location>
</feature>
<feature type="transmembrane region" description="Helical" evidence="2">
    <location>
        <begin position="426"/>
        <end position="449"/>
    </location>
</feature>
<dbReference type="EMBL" id="GG681070">
    <property type="protein sequence ID" value="EER05118.1"/>
    <property type="molecule type" value="Genomic_DNA"/>
</dbReference>
<dbReference type="OrthoDB" id="7984201at2759"/>
<keyword evidence="2" id="KW-0812">Transmembrane</keyword>
<feature type="transmembrane region" description="Helical" evidence="2">
    <location>
        <begin position="239"/>
        <end position="260"/>
    </location>
</feature>
<dbReference type="InterPro" id="IPR051057">
    <property type="entry name" value="PI-PLC_domain"/>
</dbReference>
<keyword evidence="2" id="KW-0472">Membrane</keyword>
<feature type="transmembrane region" description="Helical" evidence="2">
    <location>
        <begin position="280"/>
        <end position="302"/>
    </location>
</feature>
<name>C5LDV4_PERM5</name>
<dbReference type="Proteomes" id="UP000007800">
    <property type="component" value="Unassembled WGS sequence"/>
</dbReference>
<keyword evidence="4" id="KW-1185">Reference proteome</keyword>
<feature type="compositionally biased region" description="Polar residues" evidence="1">
    <location>
        <begin position="7"/>
        <end position="16"/>
    </location>
</feature>
<feature type="transmembrane region" description="Helical" evidence="2">
    <location>
        <begin position="853"/>
        <end position="874"/>
    </location>
</feature>
<keyword evidence="2" id="KW-1133">Transmembrane helix</keyword>
<dbReference type="InParanoid" id="C5LDV4"/>
<dbReference type="RefSeq" id="XP_002773302.1">
    <property type="nucleotide sequence ID" value="XM_002773256.1"/>
</dbReference>
<proteinExistence type="predicted"/>
<dbReference type="InterPro" id="IPR017946">
    <property type="entry name" value="PLC-like_Pdiesterase_TIM-brl"/>
</dbReference>